<dbReference type="AlphaFoldDB" id="A0A4R3LYZ4"/>
<reference evidence="1 2" key="1">
    <citation type="submission" date="2019-03" db="EMBL/GenBank/DDBJ databases">
        <title>Genomic Encyclopedia of Type Strains, Phase IV (KMG-IV): sequencing the most valuable type-strain genomes for metagenomic binning, comparative biology and taxonomic classification.</title>
        <authorList>
            <person name="Goeker M."/>
        </authorList>
    </citation>
    <scope>NUCLEOTIDE SEQUENCE [LARGE SCALE GENOMIC DNA]</scope>
    <source>
        <strain evidence="1 2">DSM 9035</strain>
    </source>
</reference>
<comment type="caution">
    <text evidence="1">The sequence shown here is derived from an EMBL/GenBank/DDBJ whole genome shotgun (WGS) entry which is preliminary data.</text>
</comment>
<sequence>MTGEPALRPDGRQSPAALALQRGVLRHLAALGLVGIPEFGLVSGRRADIAALDAKGEIAIVEIKSCIADFRADRKWPDYRLHCDRLFFAVAPDFPLEILPDAVGILVGDAFGAELVRPAPLHPLPAATRKALLIRLARAGAGRLARLYDPDALGLGEF</sequence>
<dbReference type="RefSeq" id="WP_132030490.1">
    <property type="nucleotide sequence ID" value="NZ_SMAI01000003.1"/>
</dbReference>
<gene>
    <name evidence="1" type="ORF">EDC64_10355</name>
</gene>
<dbReference type="OrthoDB" id="5194526at2"/>
<dbReference type="PIRSF" id="PIRSF031796">
    <property type="entry name" value="UPC031796"/>
    <property type="match status" value="1"/>
</dbReference>
<dbReference type="InterPro" id="IPR009394">
    <property type="entry name" value="MmcB-like"/>
</dbReference>
<accession>A0A4R3LYZ4</accession>
<evidence type="ECO:0000313" key="2">
    <source>
        <dbReference type="Proteomes" id="UP000294664"/>
    </source>
</evidence>
<name>A0A4R3LYZ4_9HYPH</name>
<keyword evidence="2" id="KW-1185">Reference proteome</keyword>
<evidence type="ECO:0008006" key="3">
    <source>
        <dbReference type="Google" id="ProtNLM"/>
    </source>
</evidence>
<proteinExistence type="predicted"/>
<evidence type="ECO:0000313" key="1">
    <source>
        <dbReference type="EMBL" id="TCT05954.1"/>
    </source>
</evidence>
<protein>
    <recommendedName>
        <fullName evidence="3">DNA repair protein MmcB-related protein</fullName>
    </recommendedName>
</protein>
<dbReference type="Pfam" id="PF06319">
    <property type="entry name" value="MmcB-like"/>
    <property type="match status" value="1"/>
</dbReference>
<dbReference type="EMBL" id="SMAI01000003">
    <property type="protein sequence ID" value="TCT05954.1"/>
    <property type="molecule type" value="Genomic_DNA"/>
</dbReference>
<organism evidence="1 2">
    <name type="scientific">Aquabacter spiritensis</name>
    <dbReference type="NCBI Taxonomy" id="933073"/>
    <lineage>
        <taxon>Bacteria</taxon>
        <taxon>Pseudomonadati</taxon>
        <taxon>Pseudomonadota</taxon>
        <taxon>Alphaproteobacteria</taxon>
        <taxon>Hyphomicrobiales</taxon>
        <taxon>Xanthobacteraceae</taxon>
        <taxon>Aquabacter</taxon>
    </lineage>
</organism>
<dbReference type="Proteomes" id="UP000294664">
    <property type="component" value="Unassembled WGS sequence"/>
</dbReference>